<feature type="region of interest" description="Disordered" evidence="1">
    <location>
        <begin position="197"/>
        <end position="229"/>
    </location>
</feature>
<dbReference type="OrthoDB" id="6627303at2759"/>
<dbReference type="AlphaFoldDB" id="A0A8B8F768"/>
<gene>
    <name evidence="3" type="primary">LOC112680462</name>
</gene>
<sequence>MIKLFLKKEKKYIQDRFRTETGLLIDVVLQGKGTTNDGNTARRFFKNAELTSAITNVDLQLIKRFGVILKTMSSGYEINLEKFEAYTLETAELYVSLYPWYYMPASVHKILIHGTDVIRSALLPIGQLSEEAQEARNKDFRNIRQNSTRQINRILQNEDLGHMLLVSSDPYISSLKKTSKMNLKSFDEDIRALLIVEGDKNSDSDSDSDKDDDSERNIVEYSENQNYNS</sequence>
<reference evidence="3" key="1">
    <citation type="submission" date="2025-08" db="UniProtKB">
        <authorList>
            <consortium name="RefSeq"/>
        </authorList>
    </citation>
    <scope>IDENTIFICATION</scope>
    <source>
        <tissue evidence="3">Whole body</tissue>
    </source>
</reference>
<organism evidence="2 3">
    <name type="scientific">Sipha flava</name>
    <name type="common">yellow sugarcane aphid</name>
    <dbReference type="NCBI Taxonomy" id="143950"/>
    <lineage>
        <taxon>Eukaryota</taxon>
        <taxon>Metazoa</taxon>
        <taxon>Ecdysozoa</taxon>
        <taxon>Arthropoda</taxon>
        <taxon>Hexapoda</taxon>
        <taxon>Insecta</taxon>
        <taxon>Pterygota</taxon>
        <taxon>Neoptera</taxon>
        <taxon>Paraneoptera</taxon>
        <taxon>Hemiptera</taxon>
        <taxon>Sternorrhyncha</taxon>
        <taxon>Aphidomorpha</taxon>
        <taxon>Aphidoidea</taxon>
        <taxon>Aphididae</taxon>
        <taxon>Sipha</taxon>
    </lineage>
</organism>
<evidence type="ECO:0000313" key="2">
    <source>
        <dbReference type="Proteomes" id="UP000694846"/>
    </source>
</evidence>
<feature type="non-terminal residue" evidence="3">
    <location>
        <position position="229"/>
    </location>
</feature>
<protein>
    <submittedName>
        <fullName evidence="3">Uncharacterized protein LOC112680462</fullName>
    </submittedName>
</protein>
<keyword evidence="2" id="KW-1185">Reference proteome</keyword>
<evidence type="ECO:0000313" key="3">
    <source>
        <dbReference type="RefSeq" id="XP_025406345.1"/>
    </source>
</evidence>
<evidence type="ECO:0000256" key="1">
    <source>
        <dbReference type="SAM" id="MobiDB-lite"/>
    </source>
</evidence>
<accession>A0A8B8F768</accession>
<name>A0A8B8F768_9HEMI</name>
<dbReference type="RefSeq" id="XP_025406345.1">
    <property type="nucleotide sequence ID" value="XM_025550560.1"/>
</dbReference>
<proteinExistence type="predicted"/>
<dbReference type="GeneID" id="112680462"/>
<dbReference type="Proteomes" id="UP000694846">
    <property type="component" value="Unplaced"/>
</dbReference>